<keyword evidence="4" id="KW-0378">Hydrolase</keyword>
<dbReference type="InterPro" id="IPR050925">
    <property type="entry name" value="Rhomboid_protease_S54"/>
</dbReference>
<dbReference type="AlphaFoldDB" id="A0A1M6EKW9"/>
<dbReference type="InterPro" id="IPR022764">
    <property type="entry name" value="Peptidase_S54_rhomboid_dom"/>
</dbReference>
<keyword evidence="10" id="KW-1185">Reference proteome</keyword>
<reference evidence="9 10" key="1">
    <citation type="submission" date="2016-11" db="EMBL/GenBank/DDBJ databases">
        <authorList>
            <person name="Jaros S."/>
            <person name="Januszkiewicz K."/>
            <person name="Wedrychowicz H."/>
        </authorList>
    </citation>
    <scope>NUCLEOTIDE SEQUENCE [LARGE SCALE GENOMIC DNA]</scope>
    <source>
        <strain evidence="9 10">DSM 25479</strain>
    </source>
</reference>
<evidence type="ECO:0000256" key="7">
    <source>
        <dbReference type="SAM" id="Phobius"/>
    </source>
</evidence>
<evidence type="ECO:0000256" key="1">
    <source>
        <dbReference type="ARBA" id="ARBA00004141"/>
    </source>
</evidence>
<feature type="transmembrane region" description="Helical" evidence="7">
    <location>
        <begin position="132"/>
        <end position="158"/>
    </location>
</feature>
<sequence>MEISPITVVIAVTAIISFIGFQNRALFEKYMFNVGAVNRGDFIRLISSGFLHADWMHLIFNMLTLYFFAPIVLEVFGSITFLLIYFGSVLAGNLFSLLVYKDQGHYSAIGASGGVSGILFASIALYPHIGIYIMFIPIPVPGYIFGLLYFAYSAYMMLNPRQYDNIGHSAHLGGAAVGLLCAIILAPKLAMQNILQLLVMALPLFYIAYMIFVKRRK</sequence>
<dbReference type="GO" id="GO:0006508">
    <property type="term" value="P:proteolysis"/>
    <property type="evidence" value="ECO:0007669"/>
    <property type="project" value="UniProtKB-KW"/>
</dbReference>
<dbReference type="InterPro" id="IPR035952">
    <property type="entry name" value="Rhomboid-like_sf"/>
</dbReference>
<feature type="transmembrane region" description="Helical" evidence="7">
    <location>
        <begin position="6"/>
        <end position="27"/>
    </location>
</feature>
<dbReference type="RefSeq" id="WP_073179484.1">
    <property type="nucleotide sequence ID" value="NZ_FQYI01000005.1"/>
</dbReference>
<evidence type="ECO:0000256" key="3">
    <source>
        <dbReference type="ARBA" id="ARBA00022692"/>
    </source>
</evidence>
<feature type="transmembrane region" description="Helical" evidence="7">
    <location>
        <begin position="106"/>
        <end position="126"/>
    </location>
</feature>
<dbReference type="Gene3D" id="1.20.1540.10">
    <property type="entry name" value="Rhomboid-like"/>
    <property type="match status" value="1"/>
</dbReference>
<dbReference type="PANTHER" id="PTHR43731">
    <property type="entry name" value="RHOMBOID PROTEASE"/>
    <property type="match status" value="1"/>
</dbReference>
<comment type="similarity">
    <text evidence="2">Belongs to the peptidase S54 family.</text>
</comment>
<evidence type="ECO:0000256" key="4">
    <source>
        <dbReference type="ARBA" id="ARBA00022801"/>
    </source>
</evidence>
<keyword evidence="9" id="KW-0645">Protease</keyword>
<feature type="transmembrane region" description="Helical" evidence="7">
    <location>
        <begin position="48"/>
        <end position="69"/>
    </location>
</feature>
<dbReference type="Proteomes" id="UP000184335">
    <property type="component" value="Unassembled WGS sequence"/>
</dbReference>
<comment type="subcellular location">
    <subcellularLocation>
        <location evidence="1">Membrane</location>
        <topology evidence="1">Multi-pass membrane protein</topology>
    </subcellularLocation>
</comment>
<evidence type="ECO:0000256" key="2">
    <source>
        <dbReference type="ARBA" id="ARBA00009045"/>
    </source>
</evidence>
<dbReference type="Pfam" id="PF01694">
    <property type="entry name" value="Rhomboid"/>
    <property type="match status" value="1"/>
</dbReference>
<proteinExistence type="inferred from homology"/>
<accession>A0A1M6EKW9</accession>
<gene>
    <name evidence="9" type="ORF">SAMN05443429_105133</name>
</gene>
<protein>
    <submittedName>
        <fullName evidence="9">Membrane associated serine protease, rhomboid family</fullName>
    </submittedName>
</protein>
<dbReference type="OrthoDB" id="9807874at2"/>
<evidence type="ECO:0000313" key="9">
    <source>
        <dbReference type="EMBL" id="SHI85890.1"/>
    </source>
</evidence>
<organism evidence="9 10">
    <name type="scientific">Cruoricaptor ignavus</name>
    <dbReference type="NCBI Taxonomy" id="1118202"/>
    <lineage>
        <taxon>Bacteria</taxon>
        <taxon>Pseudomonadati</taxon>
        <taxon>Bacteroidota</taxon>
        <taxon>Flavobacteriia</taxon>
        <taxon>Flavobacteriales</taxon>
        <taxon>Weeksellaceae</taxon>
        <taxon>Cruoricaptor</taxon>
    </lineage>
</organism>
<feature type="transmembrane region" description="Helical" evidence="7">
    <location>
        <begin position="170"/>
        <end position="187"/>
    </location>
</feature>
<dbReference type="STRING" id="1118202.SAMN05443429_105133"/>
<keyword evidence="6 7" id="KW-0472">Membrane</keyword>
<feature type="transmembrane region" description="Helical" evidence="7">
    <location>
        <begin position="193"/>
        <end position="212"/>
    </location>
</feature>
<dbReference type="EMBL" id="FQYI01000005">
    <property type="protein sequence ID" value="SHI85890.1"/>
    <property type="molecule type" value="Genomic_DNA"/>
</dbReference>
<evidence type="ECO:0000259" key="8">
    <source>
        <dbReference type="Pfam" id="PF01694"/>
    </source>
</evidence>
<keyword evidence="3 7" id="KW-0812">Transmembrane</keyword>
<dbReference type="GO" id="GO:0004252">
    <property type="term" value="F:serine-type endopeptidase activity"/>
    <property type="evidence" value="ECO:0007669"/>
    <property type="project" value="InterPro"/>
</dbReference>
<dbReference type="PANTHER" id="PTHR43731:SF14">
    <property type="entry name" value="PRESENILIN-ASSOCIATED RHOMBOID-LIKE PROTEIN, MITOCHONDRIAL"/>
    <property type="match status" value="1"/>
</dbReference>
<evidence type="ECO:0000256" key="6">
    <source>
        <dbReference type="ARBA" id="ARBA00023136"/>
    </source>
</evidence>
<dbReference type="SUPFAM" id="SSF144091">
    <property type="entry name" value="Rhomboid-like"/>
    <property type="match status" value="1"/>
</dbReference>
<dbReference type="GO" id="GO:0016020">
    <property type="term" value="C:membrane"/>
    <property type="evidence" value="ECO:0007669"/>
    <property type="project" value="UniProtKB-SubCell"/>
</dbReference>
<feature type="transmembrane region" description="Helical" evidence="7">
    <location>
        <begin position="75"/>
        <end position="99"/>
    </location>
</feature>
<evidence type="ECO:0000313" key="10">
    <source>
        <dbReference type="Proteomes" id="UP000184335"/>
    </source>
</evidence>
<keyword evidence="5 7" id="KW-1133">Transmembrane helix</keyword>
<name>A0A1M6EKW9_9FLAO</name>
<evidence type="ECO:0000256" key="5">
    <source>
        <dbReference type="ARBA" id="ARBA00022989"/>
    </source>
</evidence>
<feature type="domain" description="Peptidase S54 rhomboid" evidence="8">
    <location>
        <begin position="40"/>
        <end position="187"/>
    </location>
</feature>